<dbReference type="Pfam" id="PF09234">
    <property type="entry name" value="DUF1963"/>
    <property type="match status" value="1"/>
</dbReference>
<name>A0A1H5X3I6_9SPHI</name>
<gene>
    <name evidence="1" type="ORF">SAMN05421877_104250</name>
</gene>
<dbReference type="PANTHER" id="PTHR36436:SF6">
    <property type="entry name" value="SLL5081 PROTEIN"/>
    <property type="match status" value="1"/>
</dbReference>
<dbReference type="OrthoDB" id="1414356at2"/>
<sequence length="238" mass="27432">MEKRKQMFDIISFTADPREYYPASMEHKNWMPGNYVKHTEMNIPLGQSRYGGPLVDLPADIAYPDDLRFAAQLDLSKFSPFDKSDLLPQKGQLIFFADILNDTGKVIYADVPNDQLVRVTREHEDNFFSGILIDQIYADTETLEERYSEAEEGDEDVNEEGKVWNYFAGHEQSKIFGIYTHCQLQAEEIEEISFSDRVVLLQVGENGFNEEGVFTVTIPKEDLKNLNFDNCEFVWAQS</sequence>
<keyword evidence="2" id="KW-1185">Reference proteome</keyword>
<accession>A0A1H5X3I6</accession>
<evidence type="ECO:0008006" key="3">
    <source>
        <dbReference type="Google" id="ProtNLM"/>
    </source>
</evidence>
<dbReference type="Proteomes" id="UP000236731">
    <property type="component" value="Unassembled WGS sequence"/>
</dbReference>
<dbReference type="AlphaFoldDB" id="A0A1H5X3I6"/>
<evidence type="ECO:0000313" key="1">
    <source>
        <dbReference type="EMBL" id="SEG06123.1"/>
    </source>
</evidence>
<dbReference type="PANTHER" id="PTHR36436">
    <property type="entry name" value="SLL5081 PROTEIN"/>
    <property type="match status" value="1"/>
</dbReference>
<proteinExistence type="predicted"/>
<dbReference type="RefSeq" id="WP_103905893.1">
    <property type="nucleotide sequence ID" value="NZ_CP049246.1"/>
</dbReference>
<dbReference type="SUPFAM" id="SSF103032">
    <property type="entry name" value="Hypothetical protein YwqG"/>
    <property type="match status" value="1"/>
</dbReference>
<dbReference type="Gene3D" id="2.30.320.10">
    <property type="entry name" value="YwqG-like"/>
    <property type="match status" value="1"/>
</dbReference>
<dbReference type="InterPro" id="IPR015315">
    <property type="entry name" value="DUF1963"/>
</dbReference>
<organism evidence="1 2">
    <name type="scientific">Sphingobacterium lactis</name>
    <dbReference type="NCBI Taxonomy" id="797291"/>
    <lineage>
        <taxon>Bacteria</taxon>
        <taxon>Pseudomonadati</taxon>
        <taxon>Bacteroidota</taxon>
        <taxon>Sphingobacteriia</taxon>
        <taxon>Sphingobacteriales</taxon>
        <taxon>Sphingobacteriaceae</taxon>
        <taxon>Sphingobacterium</taxon>
    </lineage>
</organism>
<evidence type="ECO:0000313" key="2">
    <source>
        <dbReference type="Proteomes" id="UP000236731"/>
    </source>
</evidence>
<reference evidence="2" key="1">
    <citation type="submission" date="2016-10" db="EMBL/GenBank/DDBJ databases">
        <authorList>
            <person name="Varghese N."/>
            <person name="Submissions S."/>
        </authorList>
    </citation>
    <scope>NUCLEOTIDE SEQUENCE [LARGE SCALE GENOMIC DNA]</scope>
    <source>
        <strain evidence="2">DSM 22361</strain>
    </source>
</reference>
<dbReference type="InterPro" id="IPR035948">
    <property type="entry name" value="YwqG-like_sf"/>
</dbReference>
<protein>
    <recommendedName>
        <fullName evidence="3">DUF1963 domain-containing protein</fullName>
    </recommendedName>
</protein>
<dbReference type="EMBL" id="FNUT01000004">
    <property type="protein sequence ID" value="SEG06123.1"/>
    <property type="molecule type" value="Genomic_DNA"/>
</dbReference>